<dbReference type="Proteomes" id="UP001221413">
    <property type="component" value="Unassembled WGS sequence"/>
</dbReference>
<keyword evidence="5 7" id="KW-0472">Membrane</keyword>
<feature type="domain" description="Major facilitator superfamily (MFS) profile" evidence="8">
    <location>
        <begin position="49"/>
        <end position="490"/>
    </location>
</feature>
<proteinExistence type="predicted"/>
<evidence type="ECO:0000256" key="1">
    <source>
        <dbReference type="ARBA" id="ARBA00004141"/>
    </source>
</evidence>
<evidence type="ECO:0000259" key="8">
    <source>
        <dbReference type="PROSITE" id="PS50850"/>
    </source>
</evidence>
<feature type="transmembrane region" description="Helical" evidence="7">
    <location>
        <begin position="122"/>
        <end position="140"/>
    </location>
</feature>
<feature type="region of interest" description="Disordered" evidence="6">
    <location>
        <begin position="503"/>
        <end position="523"/>
    </location>
</feature>
<evidence type="ECO:0000256" key="2">
    <source>
        <dbReference type="ARBA" id="ARBA00022448"/>
    </source>
</evidence>
<name>A0AAD6IS12_DREDA</name>
<evidence type="ECO:0000256" key="4">
    <source>
        <dbReference type="ARBA" id="ARBA00022989"/>
    </source>
</evidence>
<feature type="compositionally biased region" description="Basic and acidic residues" evidence="6">
    <location>
        <begin position="10"/>
        <end position="21"/>
    </location>
</feature>
<evidence type="ECO:0000256" key="3">
    <source>
        <dbReference type="ARBA" id="ARBA00022692"/>
    </source>
</evidence>
<sequence>MGSTNPNSKAYEEAVDSRDSDAGPDAETGMEIASDAEVERIYVKLDRRIIPALWTLYFLCAAIRSNVGLALTMNSSTGDSLSQRLHLSGHQISTGLALFYVCYVVFDFPSNLIMSKLSPHVWLSRIVLCVGIVGACHAALSAVWNYYLIRLILGIVIAGMWPGMAYYVTLFYPPSLTGKRIGYYFTAAQVSAAVVSLVSAGFQKMNGYGGLVGYEWMFLIYGLVTAIDAILLLWWLPDRPFPPGESRKLRWYYRYLPRQVPALATERDRKVHYEEMTRVYHAPPWGIRDLGKVMLDWRIWPLTVMYFGVVGVGIGVQNYGTLIIRATNPKLTSVQLSLLFAPIWVMDLIAILIAMPLSDRFNKKRPFIFSFGCTVQIIGLCMTTFASAPWTRYGGLLLVGFGLGPTTPNVMVWTSEIFSRRHGEVGVAAASALVSGLGNLGSVTTTYALYTGWASDNVPGPRQYRKSNIVMIAILATSILSSMVLKTLLHFIDDKNVEDPQNMDRAAIREREREERGLRGTRQ</sequence>
<dbReference type="Pfam" id="PF07690">
    <property type="entry name" value="MFS_1"/>
    <property type="match status" value="1"/>
</dbReference>
<dbReference type="InterPro" id="IPR036259">
    <property type="entry name" value="MFS_trans_sf"/>
</dbReference>
<dbReference type="PANTHER" id="PTHR43791:SF33">
    <property type="entry name" value="VITAMIN H TRANSPORTER 1"/>
    <property type="match status" value="1"/>
</dbReference>
<keyword evidence="4 7" id="KW-1133">Transmembrane helix</keyword>
<feature type="region of interest" description="Disordered" evidence="6">
    <location>
        <begin position="1"/>
        <end position="29"/>
    </location>
</feature>
<dbReference type="GO" id="GO:1901604">
    <property type="term" value="F:dethiobiotin transmembrane transporter activity"/>
    <property type="evidence" value="ECO:0007669"/>
    <property type="project" value="TreeGrafter"/>
</dbReference>
<reference evidence="9" key="1">
    <citation type="submission" date="2023-01" db="EMBL/GenBank/DDBJ databases">
        <title>The chitinases involved in constricting ring structure development in the nematode-trapping fungus Drechslerella dactyloides.</title>
        <authorList>
            <person name="Wang R."/>
            <person name="Zhang L."/>
            <person name="Tang P."/>
            <person name="Li S."/>
            <person name="Liang L."/>
        </authorList>
    </citation>
    <scope>NUCLEOTIDE SEQUENCE</scope>
    <source>
        <strain evidence="9">YMF1.00031</strain>
    </source>
</reference>
<dbReference type="GO" id="GO:0015225">
    <property type="term" value="F:biotin transmembrane transporter activity"/>
    <property type="evidence" value="ECO:0007669"/>
    <property type="project" value="TreeGrafter"/>
</dbReference>
<evidence type="ECO:0000313" key="9">
    <source>
        <dbReference type="EMBL" id="KAJ6257331.1"/>
    </source>
</evidence>
<feature type="transmembrane region" description="Helical" evidence="7">
    <location>
        <begin position="469"/>
        <end position="489"/>
    </location>
</feature>
<dbReference type="AlphaFoldDB" id="A0AAD6IS12"/>
<feature type="transmembrane region" description="Helical" evidence="7">
    <location>
        <begin position="181"/>
        <end position="202"/>
    </location>
</feature>
<gene>
    <name evidence="9" type="ORF">Dda_8220</name>
</gene>
<feature type="transmembrane region" description="Helical" evidence="7">
    <location>
        <begin position="297"/>
        <end position="316"/>
    </location>
</feature>
<feature type="transmembrane region" description="Helical" evidence="7">
    <location>
        <begin position="393"/>
        <end position="413"/>
    </location>
</feature>
<feature type="compositionally biased region" description="Basic and acidic residues" evidence="6">
    <location>
        <begin position="506"/>
        <end position="523"/>
    </location>
</feature>
<accession>A0AAD6IS12</accession>
<dbReference type="InterPro" id="IPR020846">
    <property type="entry name" value="MFS_dom"/>
</dbReference>
<keyword evidence="2" id="KW-0813">Transport</keyword>
<dbReference type="InterPro" id="IPR011701">
    <property type="entry name" value="MFS"/>
</dbReference>
<dbReference type="FunFam" id="1.20.1250.20:FF:000278">
    <property type="entry name" value="Putative MFS transporter"/>
    <property type="match status" value="1"/>
</dbReference>
<evidence type="ECO:0000256" key="5">
    <source>
        <dbReference type="ARBA" id="ARBA00023136"/>
    </source>
</evidence>
<keyword evidence="3 7" id="KW-0812">Transmembrane</keyword>
<feature type="transmembrane region" description="Helical" evidence="7">
    <location>
        <begin position="214"/>
        <end position="236"/>
    </location>
</feature>
<dbReference type="GO" id="GO:0005886">
    <property type="term" value="C:plasma membrane"/>
    <property type="evidence" value="ECO:0007669"/>
    <property type="project" value="TreeGrafter"/>
</dbReference>
<dbReference type="SUPFAM" id="SSF103473">
    <property type="entry name" value="MFS general substrate transporter"/>
    <property type="match status" value="1"/>
</dbReference>
<evidence type="ECO:0000313" key="10">
    <source>
        <dbReference type="Proteomes" id="UP001221413"/>
    </source>
</evidence>
<keyword evidence="10" id="KW-1185">Reference proteome</keyword>
<dbReference type="PANTHER" id="PTHR43791">
    <property type="entry name" value="PERMEASE-RELATED"/>
    <property type="match status" value="1"/>
</dbReference>
<feature type="transmembrane region" description="Helical" evidence="7">
    <location>
        <begin position="146"/>
        <end position="169"/>
    </location>
</feature>
<comment type="caution">
    <text evidence="9">The sequence shown here is derived from an EMBL/GenBank/DDBJ whole genome shotgun (WGS) entry which is preliminary data.</text>
</comment>
<feature type="transmembrane region" description="Helical" evidence="7">
    <location>
        <begin position="49"/>
        <end position="71"/>
    </location>
</feature>
<dbReference type="GO" id="GO:0015295">
    <property type="term" value="F:solute:proton symporter activity"/>
    <property type="evidence" value="ECO:0007669"/>
    <property type="project" value="TreeGrafter"/>
</dbReference>
<organism evidence="9 10">
    <name type="scientific">Drechslerella dactyloides</name>
    <name type="common">Nematode-trapping fungus</name>
    <name type="synonym">Arthrobotrys dactyloides</name>
    <dbReference type="NCBI Taxonomy" id="74499"/>
    <lineage>
        <taxon>Eukaryota</taxon>
        <taxon>Fungi</taxon>
        <taxon>Dikarya</taxon>
        <taxon>Ascomycota</taxon>
        <taxon>Pezizomycotina</taxon>
        <taxon>Orbiliomycetes</taxon>
        <taxon>Orbiliales</taxon>
        <taxon>Orbiliaceae</taxon>
        <taxon>Drechslerella</taxon>
    </lineage>
</organism>
<evidence type="ECO:0000256" key="7">
    <source>
        <dbReference type="SAM" id="Phobius"/>
    </source>
</evidence>
<evidence type="ECO:0000256" key="6">
    <source>
        <dbReference type="SAM" id="MobiDB-lite"/>
    </source>
</evidence>
<comment type="subcellular location">
    <subcellularLocation>
        <location evidence="1">Membrane</location>
        <topology evidence="1">Multi-pass membrane protein</topology>
    </subcellularLocation>
</comment>
<dbReference type="GO" id="GO:1905135">
    <property type="term" value="P:biotin import across plasma membrane"/>
    <property type="evidence" value="ECO:0007669"/>
    <property type="project" value="TreeGrafter"/>
</dbReference>
<feature type="transmembrane region" description="Helical" evidence="7">
    <location>
        <begin position="91"/>
        <end position="110"/>
    </location>
</feature>
<dbReference type="Gene3D" id="1.20.1250.20">
    <property type="entry name" value="MFS general substrate transporter like domains"/>
    <property type="match status" value="2"/>
</dbReference>
<dbReference type="EMBL" id="JAQGDS010000011">
    <property type="protein sequence ID" value="KAJ6257331.1"/>
    <property type="molecule type" value="Genomic_DNA"/>
</dbReference>
<feature type="transmembrane region" description="Helical" evidence="7">
    <location>
        <begin position="336"/>
        <end position="355"/>
    </location>
</feature>
<dbReference type="PROSITE" id="PS50850">
    <property type="entry name" value="MFS"/>
    <property type="match status" value="1"/>
</dbReference>
<protein>
    <submittedName>
        <fullName evidence="9">Vitamin H transporter</fullName>
    </submittedName>
</protein>
<feature type="transmembrane region" description="Helical" evidence="7">
    <location>
        <begin position="425"/>
        <end position="449"/>
    </location>
</feature>
<dbReference type="FunFam" id="1.20.1250.20:FF:000399">
    <property type="entry name" value="MFS general substrate transporter"/>
    <property type="match status" value="1"/>
</dbReference>
<feature type="transmembrane region" description="Helical" evidence="7">
    <location>
        <begin position="367"/>
        <end position="387"/>
    </location>
</feature>